<dbReference type="Gene3D" id="3.80.10.10">
    <property type="entry name" value="Ribonuclease Inhibitor"/>
    <property type="match status" value="1"/>
</dbReference>
<dbReference type="SUPFAM" id="SSF52058">
    <property type="entry name" value="L domain-like"/>
    <property type="match status" value="1"/>
</dbReference>
<comment type="caution">
    <text evidence="1">The sequence shown here is derived from an EMBL/GenBank/DDBJ whole genome shotgun (WGS) entry which is preliminary data.</text>
</comment>
<dbReference type="AlphaFoldDB" id="A0A9P5PHU5"/>
<organism evidence="1 2">
    <name type="scientific">Rhodocollybia butyracea</name>
    <dbReference type="NCBI Taxonomy" id="206335"/>
    <lineage>
        <taxon>Eukaryota</taxon>
        <taxon>Fungi</taxon>
        <taxon>Dikarya</taxon>
        <taxon>Basidiomycota</taxon>
        <taxon>Agaricomycotina</taxon>
        <taxon>Agaricomycetes</taxon>
        <taxon>Agaricomycetidae</taxon>
        <taxon>Agaricales</taxon>
        <taxon>Marasmiineae</taxon>
        <taxon>Omphalotaceae</taxon>
        <taxon>Rhodocollybia</taxon>
    </lineage>
</organism>
<proteinExistence type="predicted"/>
<name>A0A9P5PHU5_9AGAR</name>
<protein>
    <recommendedName>
        <fullName evidence="3">F-box domain-containing protein</fullName>
    </recommendedName>
</protein>
<reference evidence="1" key="1">
    <citation type="submission" date="2020-11" db="EMBL/GenBank/DDBJ databases">
        <authorList>
            <consortium name="DOE Joint Genome Institute"/>
            <person name="Ahrendt S."/>
            <person name="Riley R."/>
            <person name="Andreopoulos W."/>
            <person name="Labutti K."/>
            <person name="Pangilinan J."/>
            <person name="Ruiz-Duenas F.J."/>
            <person name="Barrasa J.M."/>
            <person name="Sanchez-Garcia M."/>
            <person name="Camarero S."/>
            <person name="Miyauchi S."/>
            <person name="Serrano A."/>
            <person name="Linde D."/>
            <person name="Babiker R."/>
            <person name="Drula E."/>
            <person name="Ayuso-Fernandez I."/>
            <person name="Pacheco R."/>
            <person name="Padilla G."/>
            <person name="Ferreira P."/>
            <person name="Barriuso J."/>
            <person name="Kellner H."/>
            <person name="Castanera R."/>
            <person name="Alfaro M."/>
            <person name="Ramirez L."/>
            <person name="Pisabarro A.G."/>
            <person name="Kuo A."/>
            <person name="Tritt A."/>
            <person name="Lipzen A."/>
            <person name="He G."/>
            <person name="Yan M."/>
            <person name="Ng V."/>
            <person name="Cullen D."/>
            <person name="Martin F."/>
            <person name="Rosso M.-N."/>
            <person name="Henrissat B."/>
            <person name="Hibbett D."/>
            <person name="Martinez A.T."/>
            <person name="Grigoriev I.V."/>
        </authorList>
    </citation>
    <scope>NUCLEOTIDE SEQUENCE</scope>
    <source>
        <strain evidence="1">AH 40177</strain>
    </source>
</reference>
<accession>A0A9P5PHU5</accession>
<gene>
    <name evidence="1" type="ORF">BDP27DRAFT_1336711</name>
</gene>
<evidence type="ECO:0000313" key="2">
    <source>
        <dbReference type="Proteomes" id="UP000772434"/>
    </source>
</evidence>
<sequence length="500" mass="55852">MLNHDIITLICTELEYGQFSYLYRLSDADLRCRKALLSLGLASKDFLEPALNSLWKNINNLNPLLSVLPETTVVNGEKMILSQIAPSSWDRLQYYTNRVRTFNDDDLLVGPEESIVHESVYAYLGQKPPIFPNLRTLRLKHRLCSSNSSIFFLTSTLLDVQWPCRLGVSDAIADLGPSLSLLASKSPGLPCLMLSAHPYSGLASSLSRLRALETLAVSGVPDLGTEFIRVISSLLKLTTLSLTLPVGSLPDYTAVQGGFQSLTQLRLTGSNVNLANFFERVTLAALQALYVECDWERLDEDPPHAEIARVTRTLEGKFSSLQTLTVHTAGPLFLNNFDGLLLWSIFEPLLELRTLKLLRYSIPLSLTDQNTARIARAWPHLEELELTAVSWDGAIPTVDSLVYFAQYCPNLELLTYPIRLGSIPIEPASLIPPTLSLHPLRVFNCSLEADVLNPPTIALALHQIFPNLKRVYGAGNRWDEVQQILRSFHFLRAQNRQFEG</sequence>
<evidence type="ECO:0000313" key="1">
    <source>
        <dbReference type="EMBL" id="KAF9062360.1"/>
    </source>
</evidence>
<keyword evidence="2" id="KW-1185">Reference proteome</keyword>
<dbReference type="OrthoDB" id="2631350at2759"/>
<dbReference type="InterPro" id="IPR032675">
    <property type="entry name" value="LRR_dom_sf"/>
</dbReference>
<evidence type="ECO:0008006" key="3">
    <source>
        <dbReference type="Google" id="ProtNLM"/>
    </source>
</evidence>
<dbReference type="Proteomes" id="UP000772434">
    <property type="component" value="Unassembled WGS sequence"/>
</dbReference>
<dbReference type="EMBL" id="JADNRY010000174">
    <property type="protein sequence ID" value="KAF9062360.1"/>
    <property type="molecule type" value="Genomic_DNA"/>
</dbReference>